<evidence type="ECO:0000313" key="2">
    <source>
        <dbReference type="Proteomes" id="UP001062846"/>
    </source>
</evidence>
<keyword evidence="2" id="KW-1185">Reference proteome</keyword>
<proteinExistence type="predicted"/>
<sequence length="868" mass="96883">MHFAKLDDSPMFRKQIQCLEESAEFLGERSLKFYKGCRKYTEGLGEGYDGDIAFASALETFGGGHNDPISVAFGGPVMTKFTIALREIGTYKEVLRSQNEGHFWEERFQRSLSFNMWFYYITVEHMLNDRLLQFVNIDLHDVKEARKHFDKASLLYDQAREKFLSLRKGTKNHIATVLEEELHHARSTFEQARFNLVTALSNVEAKKRFEFLEAVSGTMDAHLRYFKQVLTYAKQSRERSNYEQAALNERMQEYKRQVDRESRLSSNGSHGSPNGGDGIQAIGRSSHKMIEAVMQSAGKGKGSGSQHSGQRNSSELGSGLLSRWLSSHYHGGVHDEKSVAHHTVNLLTSTIKVDADQSDLRFCFRIISPTKNYTLQAESALDQMDWIEKITGVIASLLSSQTPERCLLASPMGSGHQRSGSESSSFESSDFDHAPVEEYTSERLGFGHHERALRSSQQRTSVKIEKPIDVLRKVCGNDRCADCGAPEPDWASLNLGVLVCIECSGVHRNLGVHISKQVCFSLKPALPYRSWTLFGMDEDAVHQASAPNEDINTAEPEAELTNIDSLESIVTNIDSLLTTTVRSLTLDVKVWEPSVISMFQSLGNTFANSVWEEHLQSRSGFQVDLVPTGLYKSDKPQMLFIGKPSHSDSISVKEKFIHAKYADKLFVRKPRDNRSVAQQIWEAVRANDKKSVYRLIVNSEANVNSVHEQVSSKSLTLAKAMLLQEQTSLDQSSRILAGDSPARSLNASDLAAGTSESDSMEDLEGCSLLHVACETADIGMLELLLQYGANINASDARGQTPLHRCIRGGKATLVKMLLTRGADPYAVDGEGKTPVELSMESNVEEMRSLFYYRLQLDSNLEKDLLQGL</sequence>
<protein>
    <submittedName>
        <fullName evidence="1">Uncharacterized protein</fullName>
    </submittedName>
</protein>
<accession>A0ACC0LEI6</accession>
<comment type="caution">
    <text evidence="1">The sequence shown here is derived from an EMBL/GenBank/DDBJ whole genome shotgun (WGS) entry which is preliminary data.</text>
</comment>
<dbReference type="Proteomes" id="UP001062846">
    <property type="component" value="Chromosome 12"/>
</dbReference>
<gene>
    <name evidence="1" type="ORF">RHMOL_Rhmol12G0020700</name>
</gene>
<reference evidence="1" key="1">
    <citation type="submission" date="2022-02" db="EMBL/GenBank/DDBJ databases">
        <title>Plant Genome Project.</title>
        <authorList>
            <person name="Zhang R.-G."/>
        </authorList>
    </citation>
    <scope>NUCLEOTIDE SEQUENCE</scope>
    <source>
        <strain evidence="1">AT1</strain>
    </source>
</reference>
<evidence type="ECO:0000313" key="1">
    <source>
        <dbReference type="EMBL" id="KAI8526752.1"/>
    </source>
</evidence>
<name>A0ACC0LEI6_RHOML</name>
<dbReference type="EMBL" id="CM046399">
    <property type="protein sequence ID" value="KAI8526752.1"/>
    <property type="molecule type" value="Genomic_DNA"/>
</dbReference>
<organism evidence="1 2">
    <name type="scientific">Rhododendron molle</name>
    <name type="common">Chinese azalea</name>
    <name type="synonym">Azalea mollis</name>
    <dbReference type="NCBI Taxonomy" id="49168"/>
    <lineage>
        <taxon>Eukaryota</taxon>
        <taxon>Viridiplantae</taxon>
        <taxon>Streptophyta</taxon>
        <taxon>Embryophyta</taxon>
        <taxon>Tracheophyta</taxon>
        <taxon>Spermatophyta</taxon>
        <taxon>Magnoliopsida</taxon>
        <taxon>eudicotyledons</taxon>
        <taxon>Gunneridae</taxon>
        <taxon>Pentapetalae</taxon>
        <taxon>asterids</taxon>
        <taxon>Ericales</taxon>
        <taxon>Ericaceae</taxon>
        <taxon>Ericoideae</taxon>
        <taxon>Rhodoreae</taxon>
        <taxon>Rhododendron</taxon>
    </lineage>
</organism>